<dbReference type="Pfam" id="PF09820">
    <property type="entry name" value="AAA-ATPase_like"/>
    <property type="match status" value="1"/>
</dbReference>
<organism evidence="2">
    <name type="scientific">uncultured Desulfobacteraceae bacterium</name>
    <dbReference type="NCBI Taxonomy" id="218296"/>
    <lineage>
        <taxon>Bacteria</taxon>
        <taxon>Pseudomonadati</taxon>
        <taxon>Thermodesulfobacteriota</taxon>
        <taxon>Desulfobacteria</taxon>
        <taxon>Desulfobacterales</taxon>
        <taxon>Desulfobacteraceae</taxon>
        <taxon>environmental samples</taxon>
    </lineage>
</organism>
<proteinExistence type="predicted"/>
<name>A0A484HGV6_9BACT</name>
<dbReference type="PANTHER" id="PTHR34825:SF2">
    <property type="entry name" value="AAA-ATPASE-LIKE DOMAIN-CONTAINING PROTEIN"/>
    <property type="match status" value="1"/>
</dbReference>
<reference evidence="2" key="1">
    <citation type="submission" date="2019-01" db="EMBL/GenBank/DDBJ databases">
        <authorList>
            <consortium name="Genoscope - CEA"/>
            <person name="William W."/>
        </authorList>
    </citation>
    <scope>NUCLEOTIDE SEQUENCE</scope>
    <source>
        <strain evidence="2">CR-1</strain>
    </source>
</reference>
<gene>
    <name evidence="2" type="ORF">EPICR_10371</name>
</gene>
<sequence>MSKKAKEIPYGISDFETIRNENHYFVDKTKFIPLLEKHKYVFFLRPRRFGKSLWLSILECYYDTNLKDRFDEFFKDTYIGENPTREKNAYLILRFDFAAVNPVAGKVRESFEKYCAVMVRHFMRLYGHVMDEKIFDETEACGSISEKLDVIFAYARERGLKIYILIDEYDNFANTILATVGTDAYHDLTRGEGFFRHFFGKLKAVAAMRGSGLARLFITGVSPVTMDDVTSGFNIGANISMRPVFNEMAGFSEQEVKDMLGYYKKEGLLLSNPDETLGIMREWHNGYTFSDMASSRVFNTDMVLYFIHFAIVNQAPPRYLIDDNVKIDYGKLRHLMFVNRRLNGNFDILKRIMEQGEISSHVQQSFPLDQLTNPDHFISLLYFFGLLTFRGTKEGESALAVPNMTISHLMYGYIRNAYRDTDTFRIDLWEFSGLARKMGWSGEWEGLFSFIAREIKNQTSVRDYLGGEKIIQGFLLAYLSINDFFIPHTEYETGKGYSDFFLEPFSLKYPEMPFGYLIEIKYVKRGELTKPVLKKALDDAKKQLTRYAEDAEFARKYADKTITKLALVYHGWEMVAAHAV</sequence>
<feature type="domain" description="AAA-ATPase-like" evidence="1">
    <location>
        <begin position="9"/>
        <end position="230"/>
    </location>
</feature>
<protein>
    <submittedName>
        <fullName evidence="2">ATPase AAA</fullName>
    </submittedName>
</protein>
<dbReference type="PANTHER" id="PTHR34825">
    <property type="entry name" value="CONSERVED PROTEIN, WITH A WEAK D-GALACTARATE DEHYDRATASE/ALTRONATE HYDROLASE DOMAIN"/>
    <property type="match status" value="1"/>
</dbReference>
<evidence type="ECO:0000259" key="1">
    <source>
        <dbReference type="Pfam" id="PF09820"/>
    </source>
</evidence>
<evidence type="ECO:0000313" key="2">
    <source>
        <dbReference type="EMBL" id="VEN72870.1"/>
    </source>
</evidence>
<dbReference type="AlphaFoldDB" id="A0A484HGV6"/>
<dbReference type="EMBL" id="CAACVI010000001">
    <property type="protein sequence ID" value="VEN72870.1"/>
    <property type="molecule type" value="Genomic_DNA"/>
</dbReference>
<dbReference type="InterPro" id="IPR018631">
    <property type="entry name" value="AAA-ATPase-like_dom"/>
</dbReference>
<accession>A0A484HGV6</accession>
<dbReference type="InterPro" id="IPR012547">
    <property type="entry name" value="PDDEXK_9"/>
</dbReference>
<dbReference type="Pfam" id="PF08011">
    <property type="entry name" value="PDDEXK_9"/>
    <property type="match status" value="1"/>
</dbReference>